<sequence length="302" mass="32127">MKRVAKRNVYSRNISKQTLQSRKFVLVGLWQQPGLITAKVVVRYSFGATLISTLGGALCIYRSTPSKDGSGSVRGGNSVHGNIMCFAGSEIVRAAGALEESGRDEAEERLKKKNSDNKKRQLCKSYHTIPIPTTTSPPASPLPTPITATNTTTPPPPRSWPSRTHKVGRGLLSLLSFVPPLRSALQPPLPSPPPLLLFSSTGCPSTFGRCSVLAFRPPTDAQTLTSQVLALGTYGPGHINCFLAYPLTTRPVPTSPVRCPGRIPSLQGGTSASHGTKEPSGFSGVRSFATLPIVEDVECSAP</sequence>
<evidence type="ECO:0000256" key="1">
    <source>
        <dbReference type="SAM" id="MobiDB-lite"/>
    </source>
</evidence>
<feature type="region of interest" description="Disordered" evidence="1">
    <location>
        <begin position="264"/>
        <end position="283"/>
    </location>
</feature>
<accession>A0A5B7FUP9</accession>
<feature type="region of interest" description="Disordered" evidence="1">
    <location>
        <begin position="99"/>
        <end position="163"/>
    </location>
</feature>
<protein>
    <submittedName>
        <fullName evidence="2">Uncharacterized protein</fullName>
    </submittedName>
</protein>
<feature type="compositionally biased region" description="Basic and acidic residues" evidence="1">
    <location>
        <begin position="100"/>
        <end position="119"/>
    </location>
</feature>
<dbReference type="AlphaFoldDB" id="A0A5B7FUP9"/>
<reference evidence="2 3" key="1">
    <citation type="submission" date="2019-05" db="EMBL/GenBank/DDBJ databases">
        <title>Another draft genome of Portunus trituberculatus and its Hox gene families provides insights of decapod evolution.</title>
        <authorList>
            <person name="Jeong J.-H."/>
            <person name="Song I."/>
            <person name="Kim S."/>
            <person name="Choi T."/>
            <person name="Kim D."/>
            <person name="Ryu S."/>
            <person name="Kim W."/>
        </authorList>
    </citation>
    <scope>NUCLEOTIDE SEQUENCE [LARGE SCALE GENOMIC DNA]</scope>
    <source>
        <tissue evidence="2">Muscle</tissue>
    </source>
</reference>
<keyword evidence="3" id="KW-1185">Reference proteome</keyword>
<evidence type="ECO:0000313" key="3">
    <source>
        <dbReference type="Proteomes" id="UP000324222"/>
    </source>
</evidence>
<proteinExistence type="predicted"/>
<evidence type="ECO:0000313" key="2">
    <source>
        <dbReference type="EMBL" id="MPC48618.1"/>
    </source>
</evidence>
<feature type="compositionally biased region" description="Low complexity" evidence="1">
    <location>
        <begin position="128"/>
        <end position="137"/>
    </location>
</feature>
<name>A0A5B7FUP9_PORTR</name>
<comment type="caution">
    <text evidence="2">The sequence shown here is derived from an EMBL/GenBank/DDBJ whole genome shotgun (WGS) entry which is preliminary data.</text>
</comment>
<dbReference type="EMBL" id="VSRR010008379">
    <property type="protein sequence ID" value="MPC48618.1"/>
    <property type="molecule type" value="Genomic_DNA"/>
</dbReference>
<organism evidence="2 3">
    <name type="scientific">Portunus trituberculatus</name>
    <name type="common">Swimming crab</name>
    <name type="synonym">Neptunus trituberculatus</name>
    <dbReference type="NCBI Taxonomy" id="210409"/>
    <lineage>
        <taxon>Eukaryota</taxon>
        <taxon>Metazoa</taxon>
        <taxon>Ecdysozoa</taxon>
        <taxon>Arthropoda</taxon>
        <taxon>Crustacea</taxon>
        <taxon>Multicrustacea</taxon>
        <taxon>Malacostraca</taxon>
        <taxon>Eumalacostraca</taxon>
        <taxon>Eucarida</taxon>
        <taxon>Decapoda</taxon>
        <taxon>Pleocyemata</taxon>
        <taxon>Brachyura</taxon>
        <taxon>Eubrachyura</taxon>
        <taxon>Portunoidea</taxon>
        <taxon>Portunidae</taxon>
        <taxon>Portuninae</taxon>
        <taxon>Portunus</taxon>
    </lineage>
</organism>
<gene>
    <name evidence="2" type="ORF">E2C01_042398</name>
</gene>
<dbReference type="Proteomes" id="UP000324222">
    <property type="component" value="Unassembled WGS sequence"/>
</dbReference>